<comment type="caution">
    <text evidence="1">The sequence shown here is derived from an EMBL/GenBank/DDBJ whole genome shotgun (WGS) entry which is preliminary data.</text>
</comment>
<evidence type="ECO:0008006" key="3">
    <source>
        <dbReference type="Google" id="ProtNLM"/>
    </source>
</evidence>
<evidence type="ECO:0000313" key="1">
    <source>
        <dbReference type="EMBL" id="MFC1399692.1"/>
    </source>
</evidence>
<accession>A0ABV6UE25</accession>
<organism evidence="1 2">
    <name type="scientific">Streptacidiphilus cavernicola</name>
    <dbReference type="NCBI Taxonomy" id="3342716"/>
    <lineage>
        <taxon>Bacteria</taxon>
        <taxon>Bacillati</taxon>
        <taxon>Actinomycetota</taxon>
        <taxon>Actinomycetes</taxon>
        <taxon>Kitasatosporales</taxon>
        <taxon>Streptomycetaceae</taxon>
        <taxon>Streptacidiphilus</taxon>
    </lineage>
</organism>
<dbReference type="Proteomes" id="UP001592528">
    <property type="component" value="Unassembled WGS sequence"/>
</dbReference>
<protein>
    <recommendedName>
        <fullName evidence="3">GNAT family N-acetyltransferase</fullName>
    </recommendedName>
</protein>
<dbReference type="EMBL" id="JBHEZZ010000001">
    <property type="protein sequence ID" value="MFC1399692.1"/>
    <property type="molecule type" value="Genomic_DNA"/>
</dbReference>
<gene>
    <name evidence="1" type="ORF">ACEZDJ_00085</name>
</gene>
<keyword evidence="2" id="KW-1185">Reference proteome</keyword>
<name>A0ABV6UE25_9ACTN</name>
<dbReference type="RefSeq" id="WP_232242532.1">
    <property type="nucleotide sequence ID" value="NZ_JBHEZZ010000001.1"/>
</dbReference>
<evidence type="ECO:0000313" key="2">
    <source>
        <dbReference type="Proteomes" id="UP001592528"/>
    </source>
</evidence>
<sequence length="250" mass="26808">MIRTATDRRTWIRAAAWNNAEWCAAVCRTHRQDLGPAGGGTFARGLWSSDGTPPPLYPDVVTLDPAATGAQAVARIELTPATASVKDSFDCLDLAGVGFSPLFEAQWIIRAPEERFRPVPGWSVVRDADGLAAWATAWDGGQGYGEIFRSELLDQQDVAVLQARDRDGRVLAGAVANRSATVAGVVGLSNVFVTEAAERGLLEAWADASAVAGRHWPGLPVVGYEHGEDLDSALTQGFDTLGPLKVWIRW</sequence>
<reference evidence="1 2" key="1">
    <citation type="submission" date="2024-09" db="EMBL/GenBank/DDBJ databases">
        <authorList>
            <person name="Lee S.D."/>
        </authorList>
    </citation>
    <scope>NUCLEOTIDE SEQUENCE [LARGE SCALE GENOMIC DNA]</scope>
    <source>
        <strain evidence="1 2">N1-5</strain>
    </source>
</reference>
<proteinExistence type="predicted"/>